<accession>A0ABV7HB43</accession>
<reference evidence="2" key="1">
    <citation type="journal article" date="2019" name="Int. J. Syst. Evol. Microbiol.">
        <title>The Global Catalogue of Microorganisms (GCM) 10K type strain sequencing project: providing services to taxonomists for standard genome sequencing and annotation.</title>
        <authorList>
            <consortium name="The Broad Institute Genomics Platform"/>
            <consortium name="The Broad Institute Genome Sequencing Center for Infectious Disease"/>
            <person name="Wu L."/>
            <person name="Ma J."/>
        </authorList>
    </citation>
    <scope>NUCLEOTIDE SEQUENCE [LARGE SCALE GENOMIC DNA]</scope>
    <source>
        <strain evidence="2">KCTC 52438</strain>
    </source>
</reference>
<dbReference type="Proteomes" id="UP001595476">
    <property type="component" value="Unassembled WGS sequence"/>
</dbReference>
<protein>
    <submittedName>
        <fullName evidence="1">Uncharacterized protein</fullName>
    </submittedName>
</protein>
<dbReference type="EMBL" id="JBHRSZ010000002">
    <property type="protein sequence ID" value="MFC3149911.1"/>
    <property type="molecule type" value="Genomic_DNA"/>
</dbReference>
<comment type="caution">
    <text evidence="1">The sequence shown here is derived from an EMBL/GenBank/DDBJ whole genome shotgun (WGS) entry which is preliminary data.</text>
</comment>
<evidence type="ECO:0000313" key="2">
    <source>
        <dbReference type="Proteomes" id="UP001595476"/>
    </source>
</evidence>
<organism evidence="1 2">
    <name type="scientific">Litoribrevibacter euphylliae</name>
    <dbReference type="NCBI Taxonomy" id="1834034"/>
    <lineage>
        <taxon>Bacteria</taxon>
        <taxon>Pseudomonadati</taxon>
        <taxon>Pseudomonadota</taxon>
        <taxon>Gammaproteobacteria</taxon>
        <taxon>Oceanospirillales</taxon>
        <taxon>Oceanospirillaceae</taxon>
        <taxon>Litoribrevibacter</taxon>
    </lineage>
</organism>
<keyword evidence="2" id="KW-1185">Reference proteome</keyword>
<sequence length="345" mass="39303">MNSANDTTPTVEAVLLFKGAEVVEQMLYSEFEGVLDHVSCLPDYADERVKGCYVNVQPDLTISGIIFFCIDFDEHGYADRSWSLPLRRLMGIAGQGPDLGAGPIQLVCRTRCPQPEMREEMWDPSIQPGMNHFQILKHAIEQNDLNINQQLAAGQHTSMGCIDVAVSHAQSQNQPPLVESEESKNRRDKLAEIIKSQRFRIEALTNECKDKVDSLERARRHDQIQYNEHKRMFSQKFEQLKVRYLKREQQLNNAVALIARLLDIDDAEVVKEHLEDLRAVGNIADLSTGEGNAEQMELIQTKAENYLLTQQLVQLKRVCNTMNKKMRELEENDVPTVIAIESKRA</sequence>
<proteinExistence type="predicted"/>
<dbReference type="RefSeq" id="WP_386715741.1">
    <property type="nucleotide sequence ID" value="NZ_JBHRSZ010000002.1"/>
</dbReference>
<evidence type="ECO:0000313" key="1">
    <source>
        <dbReference type="EMBL" id="MFC3149911.1"/>
    </source>
</evidence>
<gene>
    <name evidence="1" type="ORF">ACFOEK_02590</name>
</gene>
<name>A0ABV7HB43_9GAMM</name>